<sequence length="52" mass="6382">MPFTMRKLPKKELYRVYNTKTKRVHAYGTTLDKAKKQIRFLYMNERKMSSPR</sequence>
<name>A0A6C0B970_9ZZZZ</name>
<accession>A0A6C0B970</accession>
<proteinExistence type="predicted"/>
<dbReference type="EMBL" id="MN739095">
    <property type="protein sequence ID" value="QHS88261.1"/>
    <property type="molecule type" value="Genomic_DNA"/>
</dbReference>
<organism evidence="1">
    <name type="scientific">viral metagenome</name>
    <dbReference type="NCBI Taxonomy" id="1070528"/>
    <lineage>
        <taxon>unclassified sequences</taxon>
        <taxon>metagenomes</taxon>
        <taxon>organismal metagenomes</taxon>
    </lineage>
</organism>
<reference evidence="1" key="1">
    <citation type="journal article" date="2020" name="Nature">
        <title>Giant virus diversity and host interactions through global metagenomics.</title>
        <authorList>
            <person name="Schulz F."/>
            <person name="Roux S."/>
            <person name="Paez-Espino D."/>
            <person name="Jungbluth S."/>
            <person name="Walsh D.A."/>
            <person name="Denef V.J."/>
            <person name="McMahon K.D."/>
            <person name="Konstantinidis K.T."/>
            <person name="Eloe-Fadrosh E.A."/>
            <person name="Kyrpides N.C."/>
            <person name="Woyke T."/>
        </authorList>
    </citation>
    <scope>NUCLEOTIDE SEQUENCE</scope>
    <source>
        <strain evidence="1">GVMAG-M-3300010158-55</strain>
    </source>
</reference>
<evidence type="ECO:0000313" key="1">
    <source>
        <dbReference type="EMBL" id="QHS88261.1"/>
    </source>
</evidence>
<dbReference type="AlphaFoldDB" id="A0A6C0B970"/>
<protein>
    <submittedName>
        <fullName evidence="1">Uncharacterized protein</fullName>
    </submittedName>
</protein>